<reference evidence="1 2" key="1">
    <citation type="submission" date="2024-01" db="EMBL/GenBank/DDBJ databases">
        <title>Seven novel Bacillus-like species.</title>
        <authorList>
            <person name="Liu G."/>
        </authorList>
    </citation>
    <scope>NUCLEOTIDE SEQUENCE [LARGE SCALE GENOMIC DNA]</scope>
    <source>
        <strain evidence="1 2">FJAT-51639</strain>
    </source>
</reference>
<sequence>MNRITKNLTKVLQDDIVHITFMSTGAIYPLEGFSFEELLELAQTGLYQNRDIQKLEL</sequence>
<gene>
    <name evidence="1" type="ORF">WAZ07_17755</name>
</gene>
<dbReference type="EMBL" id="JBAWSX010000011">
    <property type="protein sequence ID" value="MEI4803124.1"/>
    <property type="molecule type" value="Genomic_DNA"/>
</dbReference>
<evidence type="ECO:0000313" key="2">
    <source>
        <dbReference type="Proteomes" id="UP001372526"/>
    </source>
</evidence>
<protein>
    <recommendedName>
        <fullName evidence="3">GGDEF domain-containing protein</fullName>
    </recommendedName>
</protein>
<organism evidence="1 2">
    <name type="scientific">Bacillus bruguierae</name>
    <dbReference type="NCBI Taxonomy" id="3127667"/>
    <lineage>
        <taxon>Bacteria</taxon>
        <taxon>Bacillati</taxon>
        <taxon>Bacillota</taxon>
        <taxon>Bacilli</taxon>
        <taxon>Bacillales</taxon>
        <taxon>Bacillaceae</taxon>
        <taxon>Bacillus</taxon>
    </lineage>
</organism>
<proteinExistence type="predicted"/>
<evidence type="ECO:0008006" key="3">
    <source>
        <dbReference type="Google" id="ProtNLM"/>
    </source>
</evidence>
<name>A0ABU8FKB0_9BACI</name>
<keyword evidence="2" id="KW-1185">Reference proteome</keyword>
<accession>A0ABU8FKB0</accession>
<evidence type="ECO:0000313" key="1">
    <source>
        <dbReference type="EMBL" id="MEI4803124.1"/>
    </source>
</evidence>
<dbReference type="RefSeq" id="WP_336473520.1">
    <property type="nucleotide sequence ID" value="NZ_JBAWSX010000011.1"/>
</dbReference>
<comment type="caution">
    <text evidence="1">The sequence shown here is derived from an EMBL/GenBank/DDBJ whole genome shotgun (WGS) entry which is preliminary data.</text>
</comment>
<dbReference type="Proteomes" id="UP001372526">
    <property type="component" value="Unassembled WGS sequence"/>
</dbReference>